<name>A0AAW8W9T3_9LACO</name>
<dbReference type="AlphaFoldDB" id="A0AAW8W9T3"/>
<accession>A0AAW8W9T3</accession>
<comment type="function">
    <text evidence="1 6">Required for the transposition of the insertion element.</text>
</comment>
<keyword evidence="5 6" id="KW-0233">DNA recombination</keyword>
<evidence type="ECO:0000313" key="9">
    <source>
        <dbReference type="Proteomes" id="UP001254075"/>
    </source>
</evidence>
<reference evidence="8" key="1">
    <citation type="submission" date="2023-08" db="EMBL/GenBank/DDBJ databases">
        <authorList>
            <person name="Page C.A."/>
            <person name="Perez-Diaz I.M."/>
        </authorList>
    </citation>
    <scope>NUCLEOTIDE SEQUENCE</scope>
    <source>
        <strain evidence="8">3.8.38</strain>
    </source>
</reference>
<dbReference type="GO" id="GO:0003677">
    <property type="term" value="F:DNA binding"/>
    <property type="evidence" value="ECO:0007669"/>
    <property type="project" value="UniProtKB-UniRule"/>
</dbReference>
<dbReference type="GO" id="GO:0006313">
    <property type="term" value="P:DNA transposition"/>
    <property type="evidence" value="ECO:0007669"/>
    <property type="project" value="UniProtKB-UniRule"/>
</dbReference>
<dbReference type="EMBL" id="JAVLAM010000011">
    <property type="protein sequence ID" value="MDT7015543.1"/>
    <property type="molecule type" value="Genomic_DNA"/>
</dbReference>
<keyword evidence="4 6" id="KW-0238">DNA-binding</keyword>
<dbReference type="GO" id="GO:0004803">
    <property type="term" value="F:transposase activity"/>
    <property type="evidence" value="ECO:0007669"/>
    <property type="project" value="UniProtKB-UniRule"/>
</dbReference>
<dbReference type="PANTHER" id="PTHR33217:SF8">
    <property type="entry name" value="MUTATOR FAMILY TRANSPOSASE"/>
    <property type="match status" value="1"/>
</dbReference>
<evidence type="ECO:0000256" key="6">
    <source>
        <dbReference type="RuleBase" id="RU365089"/>
    </source>
</evidence>
<evidence type="ECO:0000256" key="3">
    <source>
        <dbReference type="ARBA" id="ARBA00022578"/>
    </source>
</evidence>
<proteinExistence type="inferred from homology"/>
<evidence type="ECO:0000256" key="5">
    <source>
        <dbReference type="ARBA" id="ARBA00023172"/>
    </source>
</evidence>
<evidence type="ECO:0000256" key="4">
    <source>
        <dbReference type="ARBA" id="ARBA00023125"/>
    </source>
</evidence>
<dbReference type="NCBIfam" id="NF033543">
    <property type="entry name" value="transpos_IS256"/>
    <property type="match status" value="1"/>
</dbReference>
<dbReference type="Pfam" id="PF00872">
    <property type="entry name" value="Transposase_mut"/>
    <property type="match status" value="1"/>
</dbReference>
<evidence type="ECO:0000313" key="7">
    <source>
        <dbReference type="EMBL" id="MDT7014190.1"/>
    </source>
</evidence>
<keyword evidence="3 6" id="KW-0815">Transposition</keyword>
<keyword evidence="6" id="KW-0814">Transposable element</keyword>
<sequence length="389" mass="45085">MNELSTEIMSALAKKEDVGEIIRQAVKQAVNGLLKTELTAFLGYQAYQRPDQATNYRNGVYERQLTTKYGEITVQVPRDRAGQFEQQTIDRYQRRTDSLEDMVIHLYRRGITTKEIAELMEKMYGSYYTPATMSNITQNVAEQVERFHQRKLADKYAVVYVDATYVHLRRDTVENEAVYIMIGIRPNGRKEVLNYTIAPTESQTIWEEQLQTIKDQGVQQVLLFVADGVIGLTDAVTQYFPKAKLQRCLVHVARNFTAKVRVSDRKPINDDFRDVRQSATAVAAKQALTVFIDKWGKKYPSLKKLAQEENLFTYYAFPKAVRHSIYSTNLIESFNKVFKSNLRKKQQFPNEDSLARFTVTQCLDYNDRNTNRTHRGFASCRDTFDSMFE</sequence>
<dbReference type="PANTHER" id="PTHR33217">
    <property type="entry name" value="TRANSPOSASE FOR INSERTION SEQUENCE ELEMENT IS1081"/>
    <property type="match status" value="1"/>
</dbReference>
<protein>
    <recommendedName>
        <fullName evidence="6">Mutator family transposase</fullName>
    </recommendedName>
</protein>
<evidence type="ECO:0000256" key="1">
    <source>
        <dbReference type="ARBA" id="ARBA00002190"/>
    </source>
</evidence>
<organism evidence="8 9">
    <name type="scientific">Levilactobacillus namurensis</name>
    <dbReference type="NCBI Taxonomy" id="380393"/>
    <lineage>
        <taxon>Bacteria</taxon>
        <taxon>Bacillati</taxon>
        <taxon>Bacillota</taxon>
        <taxon>Bacilli</taxon>
        <taxon>Lactobacillales</taxon>
        <taxon>Lactobacillaceae</taxon>
        <taxon>Levilactobacillus</taxon>
    </lineage>
</organism>
<dbReference type="RefSeq" id="WP_313845004.1">
    <property type="nucleotide sequence ID" value="NZ_JAVLAM010000001.1"/>
</dbReference>
<dbReference type="InterPro" id="IPR001207">
    <property type="entry name" value="Transposase_mutator"/>
</dbReference>
<evidence type="ECO:0000313" key="8">
    <source>
        <dbReference type="EMBL" id="MDT7015543.1"/>
    </source>
</evidence>
<dbReference type="Proteomes" id="UP001254075">
    <property type="component" value="Unassembled WGS sequence"/>
</dbReference>
<comment type="similarity">
    <text evidence="2 6">Belongs to the transposase mutator family.</text>
</comment>
<dbReference type="EMBL" id="JAVLAM010000001">
    <property type="protein sequence ID" value="MDT7014190.1"/>
    <property type="molecule type" value="Genomic_DNA"/>
</dbReference>
<comment type="caution">
    <text evidence="8">The sequence shown here is derived from an EMBL/GenBank/DDBJ whole genome shotgun (WGS) entry which is preliminary data.</text>
</comment>
<gene>
    <name evidence="7" type="ORF">RI532_07200</name>
    <name evidence="8" type="ORF">RI532_14380</name>
</gene>
<evidence type="ECO:0000256" key="2">
    <source>
        <dbReference type="ARBA" id="ARBA00010961"/>
    </source>
</evidence>